<evidence type="ECO:0000256" key="1">
    <source>
        <dbReference type="ARBA" id="ARBA00022723"/>
    </source>
</evidence>
<keyword evidence="2" id="KW-0378">Hydrolase</keyword>
<comment type="similarity">
    <text evidence="4">Belongs to the arginase family.</text>
</comment>
<protein>
    <submittedName>
        <fullName evidence="5">Arginase family protein</fullName>
    </submittedName>
</protein>
<dbReference type="InterPro" id="IPR023696">
    <property type="entry name" value="Ureohydrolase_dom_sf"/>
</dbReference>
<sequence>MSEPRPKTLRLLFPQWQGGYDETEYPGQIYAFGARLLAFLAPESPAPAIEVPVPAWHEGTDAPEEGGVFFRSALLAQARAAAKILQEHRPDRVLTFGGDCLVSQSPLAYLNERYEGRLGVLWIDAHPDITTPADFNHAHAMVLGNLLGYGEPGLANLVKKPLSPSQITYVGVDSMFGHESAFLAEHGLNRIESTAVRADSGPVLEWIEKSGFEQVFIHLDIDVLDPAFFRSQLFANPDVDEYIESEHGKLRLHEVARLLQDVDRATTVAGMSIAEYMPWDALNLKKMLASLSFMH</sequence>
<dbReference type="Pfam" id="PF00491">
    <property type="entry name" value="Arginase"/>
    <property type="match status" value="1"/>
</dbReference>
<organism evidence="5 6">
    <name type="scientific">Candidatus Desulfovibrio intestinipullorum</name>
    <dbReference type="NCBI Taxonomy" id="2838536"/>
    <lineage>
        <taxon>Bacteria</taxon>
        <taxon>Pseudomonadati</taxon>
        <taxon>Thermodesulfobacteriota</taxon>
        <taxon>Desulfovibrionia</taxon>
        <taxon>Desulfovibrionales</taxon>
        <taxon>Desulfovibrionaceae</taxon>
        <taxon>Desulfovibrio</taxon>
    </lineage>
</organism>
<dbReference type="SUPFAM" id="SSF52768">
    <property type="entry name" value="Arginase/deacetylase"/>
    <property type="match status" value="1"/>
</dbReference>
<dbReference type="GO" id="GO:0004053">
    <property type="term" value="F:arginase activity"/>
    <property type="evidence" value="ECO:0007669"/>
    <property type="project" value="TreeGrafter"/>
</dbReference>
<accession>A0A9D1TP59</accession>
<evidence type="ECO:0000313" key="5">
    <source>
        <dbReference type="EMBL" id="HIV99721.1"/>
    </source>
</evidence>
<name>A0A9D1TP59_9BACT</name>
<proteinExistence type="inferred from homology"/>
<keyword evidence="1" id="KW-0479">Metal-binding</keyword>
<dbReference type="GO" id="GO:0005829">
    <property type="term" value="C:cytosol"/>
    <property type="evidence" value="ECO:0007669"/>
    <property type="project" value="TreeGrafter"/>
</dbReference>
<gene>
    <name evidence="5" type="ORF">H9894_00795</name>
</gene>
<dbReference type="PANTHER" id="PTHR43782">
    <property type="entry name" value="ARGINASE"/>
    <property type="match status" value="1"/>
</dbReference>
<comment type="caution">
    <text evidence="5">The sequence shown here is derived from an EMBL/GenBank/DDBJ whole genome shotgun (WGS) entry which is preliminary data.</text>
</comment>
<dbReference type="AlphaFoldDB" id="A0A9D1TP59"/>
<dbReference type="Gene3D" id="3.40.800.10">
    <property type="entry name" value="Ureohydrolase domain"/>
    <property type="match status" value="1"/>
</dbReference>
<dbReference type="InterPro" id="IPR006035">
    <property type="entry name" value="Ureohydrolase"/>
</dbReference>
<evidence type="ECO:0000313" key="6">
    <source>
        <dbReference type="Proteomes" id="UP000886752"/>
    </source>
</evidence>
<dbReference type="GO" id="GO:0030145">
    <property type="term" value="F:manganese ion binding"/>
    <property type="evidence" value="ECO:0007669"/>
    <property type="project" value="TreeGrafter"/>
</dbReference>
<evidence type="ECO:0000256" key="3">
    <source>
        <dbReference type="ARBA" id="ARBA00023211"/>
    </source>
</evidence>
<dbReference type="PROSITE" id="PS51409">
    <property type="entry name" value="ARGINASE_2"/>
    <property type="match status" value="1"/>
</dbReference>
<evidence type="ECO:0000256" key="2">
    <source>
        <dbReference type="ARBA" id="ARBA00022801"/>
    </source>
</evidence>
<keyword evidence="3" id="KW-0464">Manganese</keyword>
<reference evidence="5" key="1">
    <citation type="journal article" date="2021" name="PeerJ">
        <title>Extensive microbial diversity within the chicken gut microbiome revealed by metagenomics and culture.</title>
        <authorList>
            <person name="Gilroy R."/>
            <person name="Ravi A."/>
            <person name="Getino M."/>
            <person name="Pursley I."/>
            <person name="Horton D.L."/>
            <person name="Alikhan N.F."/>
            <person name="Baker D."/>
            <person name="Gharbi K."/>
            <person name="Hall N."/>
            <person name="Watson M."/>
            <person name="Adriaenssens E.M."/>
            <person name="Foster-Nyarko E."/>
            <person name="Jarju S."/>
            <person name="Secka A."/>
            <person name="Antonio M."/>
            <person name="Oren A."/>
            <person name="Chaudhuri R.R."/>
            <person name="La Ragione R."/>
            <person name="Hildebrand F."/>
            <person name="Pallen M.J."/>
        </authorList>
    </citation>
    <scope>NUCLEOTIDE SEQUENCE</scope>
    <source>
        <strain evidence="5">ChiHecec2B26-446</strain>
    </source>
</reference>
<reference evidence="5" key="2">
    <citation type="submission" date="2021-04" db="EMBL/GenBank/DDBJ databases">
        <authorList>
            <person name="Gilroy R."/>
        </authorList>
    </citation>
    <scope>NUCLEOTIDE SEQUENCE</scope>
    <source>
        <strain evidence="5">ChiHecec2B26-446</strain>
    </source>
</reference>
<dbReference type="CDD" id="cd09999">
    <property type="entry name" value="Arginase-like_1"/>
    <property type="match status" value="1"/>
</dbReference>
<dbReference type="PANTHER" id="PTHR43782:SF3">
    <property type="entry name" value="ARGINASE"/>
    <property type="match status" value="1"/>
</dbReference>
<evidence type="ECO:0000256" key="4">
    <source>
        <dbReference type="PROSITE-ProRule" id="PRU00742"/>
    </source>
</evidence>
<dbReference type="EMBL" id="DXHV01000010">
    <property type="protein sequence ID" value="HIV99721.1"/>
    <property type="molecule type" value="Genomic_DNA"/>
</dbReference>
<dbReference type="Proteomes" id="UP000886752">
    <property type="component" value="Unassembled WGS sequence"/>
</dbReference>